<name>A0A5B9DAL1_9ARCH</name>
<accession>A0A5B9DAL1</accession>
<reference evidence="1 2" key="1">
    <citation type="journal article" date="2020" name="Nature">
        <title>Isolation of an archaeon at the prokaryote-eukaryote interface.</title>
        <authorList>
            <person name="Imachi H."/>
            <person name="Nobu M.K."/>
            <person name="Nakahara N."/>
            <person name="Morono Y."/>
            <person name="Ogawara M."/>
            <person name="Takaki Y."/>
            <person name="Takano Y."/>
            <person name="Uematsu K."/>
            <person name="Ikuta T."/>
            <person name="Ito M."/>
            <person name="Matsui Y."/>
            <person name="Miyazaki M."/>
            <person name="Murata K."/>
            <person name="Saito Y."/>
            <person name="Sakai S."/>
            <person name="Song C."/>
            <person name="Tasumi E."/>
            <person name="Yamanaka Y."/>
            <person name="Yamaguchi T."/>
            <person name="Kamagata Y."/>
            <person name="Tamaki H."/>
            <person name="Takai K."/>
        </authorList>
    </citation>
    <scope>NUCLEOTIDE SEQUENCE [LARGE SCALE GENOMIC DNA]</scope>
    <source>
        <strain evidence="1 2">MK-D1</strain>
    </source>
</reference>
<dbReference type="KEGG" id="psyt:DSAG12_01627"/>
<sequence length="114" mass="13374">MAQIESTQIQFLFHEIESKCEKTQNIFDEFYSDKKHASLEINSINGKKKSDYLTMQYTKYFGQETGSIKLINFQNGAIIYQDGKLKCEISDLNLSEKEFLKKMHSLMQLNLKVY</sequence>
<dbReference type="EMBL" id="CP042905">
    <property type="protein sequence ID" value="QEE15800.1"/>
    <property type="molecule type" value="Genomic_DNA"/>
</dbReference>
<dbReference type="AlphaFoldDB" id="A0A5B9DAL1"/>
<dbReference type="RefSeq" id="WP_147662700.1">
    <property type="nucleotide sequence ID" value="NZ_CP042905.2"/>
</dbReference>
<dbReference type="Proteomes" id="UP000321408">
    <property type="component" value="Chromosome"/>
</dbReference>
<keyword evidence="2" id="KW-1185">Reference proteome</keyword>
<dbReference type="GeneID" id="41329620"/>
<evidence type="ECO:0000313" key="1">
    <source>
        <dbReference type="EMBL" id="QEE15800.1"/>
    </source>
</evidence>
<organism evidence="1 2">
    <name type="scientific">Promethearchaeum syntrophicum</name>
    <dbReference type="NCBI Taxonomy" id="2594042"/>
    <lineage>
        <taxon>Archaea</taxon>
        <taxon>Promethearchaeati</taxon>
        <taxon>Promethearchaeota</taxon>
        <taxon>Promethearchaeia</taxon>
        <taxon>Promethearchaeales</taxon>
        <taxon>Promethearchaeaceae</taxon>
        <taxon>Promethearchaeum</taxon>
    </lineage>
</organism>
<evidence type="ECO:0000313" key="2">
    <source>
        <dbReference type="Proteomes" id="UP000321408"/>
    </source>
</evidence>
<proteinExistence type="predicted"/>
<gene>
    <name evidence="1" type="ORF">DSAG12_01627</name>
</gene>
<reference evidence="1 2" key="2">
    <citation type="journal article" date="2024" name="Int. J. Syst. Evol. Microbiol.">
        <title>Promethearchaeum syntrophicum gen. nov., sp. nov., an anaerobic, obligately syntrophic archaeon, the first isolate of the lineage 'Asgard' archaea, and proposal of the new archaeal phylum Promethearchaeota phyl. nov. and kingdom Promethearchaeati regn. nov.</title>
        <authorList>
            <person name="Imachi H."/>
            <person name="Nobu M.K."/>
            <person name="Kato S."/>
            <person name="Takaki Y."/>
            <person name="Miyazaki M."/>
            <person name="Miyata M."/>
            <person name="Ogawara M."/>
            <person name="Saito Y."/>
            <person name="Sakai S."/>
            <person name="Tahara Y.O."/>
            <person name="Takano Y."/>
            <person name="Tasumi E."/>
            <person name="Uematsu K."/>
            <person name="Yoshimura T."/>
            <person name="Itoh T."/>
            <person name="Ohkuma M."/>
            <person name="Takai K."/>
        </authorList>
    </citation>
    <scope>NUCLEOTIDE SEQUENCE [LARGE SCALE GENOMIC DNA]</scope>
    <source>
        <strain evidence="1 2">MK-D1</strain>
    </source>
</reference>
<protein>
    <submittedName>
        <fullName evidence="1">Uncharacterized protein</fullName>
    </submittedName>
</protein>